<comment type="subcellular location">
    <subcellularLocation>
        <location evidence="1">Cell membrane</location>
        <topology evidence="1">Multi-pass membrane protein</topology>
    </subcellularLocation>
</comment>
<feature type="transmembrane region" description="Helical" evidence="7">
    <location>
        <begin position="709"/>
        <end position="735"/>
    </location>
</feature>
<keyword evidence="4 7" id="KW-0812">Transmembrane</keyword>
<evidence type="ECO:0000256" key="6">
    <source>
        <dbReference type="ARBA" id="ARBA00023136"/>
    </source>
</evidence>
<feature type="domain" description="ABC3 transporter permease C-terminal" evidence="8">
    <location>
        <begin position="280"/>
        <end position="393"/>
    </location>
</feature>
<dbReference type="GO" id="GO:0098797">
    <property type="term" value="C:plasma membrane protein complex"/>
    <property type="evidence" value="ECO:0007669"/>
    <property type="project" value="TreeGrafter"/>
</dbReference>
<evidence type="ECO:0000256" key="3">
    <source>
        <dbReference type="ARBA" id="ARBA00022475"/>
    </source>
</evidence>
<feature type="transmembrane region" description="Helical" evidence="7">
    <location>
        <begin position="747"/>
        <end position="777"/>
    </location>
</feature>
<feature type="transmembrane region" description="Helical" evidence="7">
    <location>
        <begin position="26"/>
        <end position="47"/>
    </location>
</feature>
<organism evidence="9 10">
    <name type="scientific">Parasphingorhabdus marina DSM 22363</name>
    <dbReference type="NCBI Taxonomy" id="1123272"/>
    <lineage>
        <taxon>Bacteria</taxon>
        <taxon>Pseudomonadati</taxon>
        <taxon>Pseudomonadota</taxon>
        <taxon>Alphaproteobacteria</taxon>
        <taxon>Sphingomonadales</taxon>
        <taxon>Sphingomonadaceae</taxon>
        <taxon>Parasphingorhabdus</taxon>
    </lineage>
</organism>
<proteinExistence type="inferred from homology"/>
<dbReference type="Proteomes" id="UP000185192">
    <property type="component" value="Unassembled WGS sequence"/>
</dbReference>
<protein>
    <submittedName>
        <fullName evidence="9">Putative ABC transport system permease protein</fullName>
    </submittedName>
</protein>
<dbReference type="AlphaFoldDB" id="A0A1N6CQK2"/>
<keyword evidence="3" id="KW-1003">Cell membrane</keyword>
<keyword evidence="6 7" id="KW-0472">Membrane</keyword>
<comment type="similarity">
    <text evidence="2">Belongs to the ABC-4 integral membrane protein family. LolC/E subfamily.</text>
</comment>
<feature type="transmembrane region" description="Helical" evidence="7">
    <location>
        <begin position="275"/>
        <end position="293"/>
    </location>
</feature>
<evidence type="ECO:0000256" key="5">
    <source>
        <dbReference type="ARBA" id="ARBA00022989"/>
    </source>
</evidence>
<dbReference type="GO" id="GO:0044874">
    <property type="term" value="P:lipoprotein localization to outer membrane"/>
    <property type="evidence" value="ECO:0007669"/>
    <property type="project" value="TreeGrafter"/>
</dbReference>
<dbReference type="PANTHER" id="PTHR30489">
    <property type="entry name" value="LIPOPROTEIN-RELEASING SYSTEM TRANSMEMBRANE PROTEIN LOLE"/>
    <property type="match status" value="1"/>
</dbReference>
<sequence>MVSLPQWMGALDRKLLRDIWRLRSQALAIALVIAAGIGMVVMSFGMMRSLEATRDAYYDRYRFADIFASAKRFPESLIGDVRAIDGVSIVEGRLTTAATLDVPGMAEPVTAIIHSLPATGMPRVNALVLRSGRMPDPRQPDEVLASEKFADAARIAPGDMIEALVYGKKQNLRVVGTVLSPEYVYAIGPGQIFPDNRRFGILWMGEEHLAAALNSTNAYNEALIRLERGAAEQDVIDRVDVLLERYGGRGAIPRRDQISDRFLANEMVQLNSMTAILPPIFLGVAAFLINMVLSRLVESEREIIGLLTAFGYRSRTIMAHYAKLALVLSLPGLVMGMMLGNWMGRGLAGMFQKYYVFPFLNYRAGFDVYFVSCLVAILVVLIGAAQTVRKIGKLTAAEAMRPPVPPNYSGGFARLIGKIKRLDEPTRIILRGLVRRPVRTLLGAFGVAAALGLYVTSAGSMDNVDLMTDMLFNQANRADVNVTFAEPRDERVLFELARLPGVMRVEPVRSVSATFRAGHRSRTESLTGIEPAGDLNRLIDMDDGLTQPPVRGLMLSSILSGQLGVEIGDKVQVEITDGRRPHLTMPVADILKSPVANPAIVKFDQLGPIMRETPLASGAYLSIDPNHAETIYRQLKDMPIIAGFSRRAAALTGIEETIGETMGVVSLFNTGFAALIVFGVVYNNARISLAERARDLVSLRVLGYRRPEVSYILLGELALIVIAGLPLGIVFGYYLSRYLTASMSGDLFILPFALSAETVAVAVLVVLVTAAISALFVRSRLDRLDLVTVLKTRE</sequence>
<evidence type="ECO:0000256" key="4">
    <source>
        <dbReference type="ARBA" id="ARBA00022692"/>
    </source>
</evidence>
<feature type="transmembrane region" description="Helical" evidence="7">
    <location>
        <begin position="662"/>
        <end position="682"/>
    </location>
</feature>
<gene>
    <name evidence="9" type="ORF">SAMN02745824_0727</name>
</gene>
<evidence type="ECO:0000313" key="10">
    <source>
        <dbReference type="Proteomes" id="UP000185192"/>
    </source>
</evidence>
<dbReference type="STRING" id="1123272.SAMN02745824_0727"/>
<dbReference type="PANTHER" id="PTHR30489:SF0">
    <property type="entry name" value="LIPOPROTEIN-RELEASING SYSTEM TRANSMEMBRANE PROTEIN LOLE"/>
    <property type="match status" value="1"/>
</dbReference>
<evidence type="ECO:0000259" key="8">
    <source>
        <dbReference type="Pfam" id="PF02687"/>
    </source>
</evidence>
<accession>A0A1N6CQK2</accession>
<dbReference type="InterPro" id="IPR003838">
    <property type="entry name" value="ABC3_permease_C"/>
</dbReference>
<evidence type="ECO:0000313" key="9">
    <source>
        <dbReference type="EMBL" id="SIN60715.1"/>
    </source>
</evidence>
<feature type="transmembrane region" description="Helical" evidence="7">
    <location>
        <begin position="324"/>
        <end position="344"/>
    </location>
</feature>
<keyword evidence="5 7" id="KW-1133">Transmembrane helix</keyword>
<dbReference type="Pfam" id="PF02687">
    <property type="entry name" value="FtsX"/>
    <property type="match status" value="2"/>
</dbReference>
<dbReference type="EMBL" id="FSQW01000001">
    <property type="protein sequence ID" value="SIN60715.1"/>
    <property type="molecule type" value="Genomic_DNA"/>
</dbReference>
<feature type="domain" description="ABC3 transporter permease C-terminal" evidence="8">
    <location>
        <begin position="671"/>
        <end position="781"/>
    </location>
</feature>
<keyword evidence="10" id="KW-1185">Reference proteome</keyword>
<evidence type="ECO:0000256" key="1">
    <source>
        <dbReference type="ARBA" id="ARBA00004651"/>
    </source>
</evidence>
<name>A0A1N6CQK2_9SPHN</name>
<feature type="transmembrane region" description="Helical" evidence="7">
    <location>
        <begin position="441"/>
        <end position="461"/>
    </location>
</feature>
<evidence type="ECO:0000256" key="2">
    <source>
        <dbReference type="ARBA" id="ARBA00005236"/>
    </source>
</evidence>
<feature type="transmembrane region" description="Helical" evidence="7">
    <location>
        <begin position="364"/>
        <end position="385"/>
    </location>
</feature>
<reference evidence="10" key="1">
    <citation type="submission" date="2016-11" db="EMBL/GenBank/DDBJ databases">
        <authorList>
            <person name="Varghese N."/>
            <person name="Submissions S."/>
        </authorList>
    </citation>
    <scope>NUCLEOTIDE SEQUENCE [LARGE SCALE GENOMIC DNA]</scope>
    <source>
        <strain evidence="10">DSM 22363</strain>
    </source>
</reference>
<evidence type="ECO:0000256" key="7">
    <source>
        <dbReference type="SAM" id="Phobius"/>
    </source>
</evidence>
<dbReference type="InterPro" id="IPR051447">
    <property type="entry name" value="Lipoprotein-release_system"/>
</dbReference>